<sequence length="271" mass="29854">MSFLANVSYAICMSGISVSIIGFSVYTETRKNAGDDKMSHFGTVGALWRYPVKSLLGESCRHLKFDTRGAEGDRLYAVYDAKGKFGSGKTTRRFQKIDGLFEFRSYYRDDVLTVVFPDGTERAGPDSDTDAAMSEVLGQPVALTREADISHFDAGPVHIVTSAALAALRLALPGMQIDERRFRPNLLLDVAGSEPSEHGWVGRRLRIGDRVTLEIVETTERCGMTTFAQAELRREPRLLKHLSDTYGLCLGVYANVIQGGEVSLSDSVEML</sequence>
<dbReference type="Pfam" id="PF03476">
    <property type="entry name" value="MOSC_N"/>
    <property type="match status" value="1"/>
</dbReference>
<keyword evidence="1" id="KW-0472">Membrane</keyword>
<feature type="transmembrane region" description="Helical" evidence="1">
    <location>
        <begin position="6"/>
        <end position="27"/>
    </location>
</feature>
<evidence type="ECO:0000256" key="1">
    <source>
        <dbReference type="SAM" id="Phobius"/>
    </source>
</evidence>
<accession>A0A5C4SZY8</accession>
<dbReference type="PROSITE" id="PS51340">
    <property type="entry name" value="MOSC"/>
    <property type="match status" value="1"/>
</dbReference>
<dbReference type="InterPro" id="IPR005303">
    <property type="entry name" value="MOCOS_middle"/>
</dbReference>
<organism evidence="3 4">
    <name type="scientific">Paenibacillus hemerocallicola</name>
    <dbReference type="NCBI Taxonomy" id="1172614"/>
    <lineage>
        <taxon>Bacteria</taxon>
        <taxon>Bacillati</taxon>
        <taxon>Bacillota</taxon>
        <taxon>Bacilli</taxon>
        <taxon>Bacillales</taxon>
        <taxon>Paenibacillaceae</taxon>
        <taxon>Paenibacillus</taxon>
    </lineage>
</organism>
<dbReference type="InterPro" id="IPR005302">
    <property type="entry name" value="MoCF_Sase_C"/>
</dbReference>
<keyword evidence="1" id="KW-0812">Transmembrane</keyword>
<dbReference type="GO" id="GO:0030170">
    <property type="term" value="F:pyridoxal phosphate binding"/>
    <property type="evidence" value="ECO:0007669"/>
    <property type="project" value="InterPro"/>
</dbReference>
<evidence type="ECO:0000259" key="2">
    <source>
        <dbReference type="PROSITE" id="PS51340"/>
    </source>
</evidence>
<name>A0A5C4SZY8_9BACL</name>
<keyword evidence="4" id="KW-1185">Reference proteome</keyword>
<dbReference type="GO" id="GO:0003824">
    <property type="term" value="F:catalytic activity"/>
    <property type="evidence" value="ECO:0007669"/>
    <property type="project" value="InterPro"/>
</dbReference>
<dbReference type="InterPro" id="IPR011037">
    <property type="entry name" value="Pyrv_Knase-like_insert_dom_sf"/>
</dbReference>
<protein>
    <submittedName>
        <fullName evidence="3">MOSC domain-containing protein</fullName>
    </submittedName>
</protein>
<proteinExistence type="predicted"/>
<gene>
    <name evidence="3" type="ORF">FE784_31120</name>
</gene>
<dbReference type="OrthoDB" id="581532at2"/>
<reference evidence="3 4" key="1">
    <citation type="submission" date="2019-05" db="EMBL/GenBank/DDBJ databases">
        <title>We sequenced the genome of Paenibacillus hemerocallicola KCTC 33185 for further insight into its adaptation and study the phylogeny of Paenibacillus.</title>
        <authorList>
            <person name="Narsing Rao M.P."/>
        </authorList>
    </citation>
    <scope>NUCLEOTIDE SEQUENCE [LARGE SCALE GENOMIC DNA]</scope>
    <source>
        <strain evidence="3 4">KCTC 33185</strain>
    </source>
</reference>
<comment type="caution">
    <text evidence="3">The sequence shown here is derived from an EMBL/GenBank/DDBJ whole genome shotgun (WGS) entry which is preliminary data.</text>
</comment>
<dbReference type="AlphaFoldDB" id="A0A5C4SZY8"/>
<dbReference type="SUPFAM" id="SSF50800">
    <property type="entry name" value="PK beta-barrel domain-like"/>
    <property type="match status" value="1"/>
</dbReference>
<dbReference type="Proteomes" id="UP000307943">
    <property type="component" value="Unassembled WGS sequence"/>
</dbReference>
<dbReference type="Gene3D" id="2.40.33.20">
    <property type="entry name" value="PK beta-barrel domain-like"/>
    <property type="match status" value="1"/>
</dbReference>
<keyword evidence="1" id="KW-1133">Transmembrane helix</keyword>
<evidence type="ECO:0000313" key="3">
    <source>
        <dbReference type="EMBL" id="TNJ62341.1"/>
    </source>
</evidence>
<dbReference type="EMBL" id="VDCQ01000061">
    <property type="protein sequence ID" value="TNJ62341.1"/>
    <property type="molecule type" value="Genomic_DNA"/>
</dbReference>
<dbReference type="GO" id="GO:0030151">
    <property type="term" value="F:molybdenum ion binding"/>
    <property type="evidence" value="ECO:0007669"/>
    <property type="project" value="InterPro"/>
</dbReference>
<dbReference type="Pfam" id="PF03473">
    <property type="entry name" value="MOSC"/>
    <property type="match status" value="1"/>
</dbReference>
<feature type="domain" description="MOSC" evidence="2">
    <location>
        <begin position="109"/>
        <end position="271"/>
    </location>
</feature>
<evidence type="ECO:0000313" key="4">
    <source>
        <dbReference type="Proteomes" id="UP000307943"/>
    </source>
</evidence>